<dbReference type="PANTHER" id="PTHR37694:SF1">
    <property type="entry name" value="SLR8022 PROTEIN"/>
    <property type="match status" value="1"/>
</dbReference>
<name>I4EHJ7_9BACT</name>
<dbReference type="InterPro" id="IPR013096">
    <property type="entry name" value="Cupin_2"/>
</dbReference>
<dbReference type="EMBL" id="CAGS01000238">
    <property type="protein sequence ID" value="CCF84159.1"/>
    <property type="molecule type" value="Genomic_DNA"/>
</dbReference>
<protein>
    <submittedName>
        <fullName evidence="2">Cupin 2 conserved barrel domain protein</fullName>
    </submittedName>
</protein>
<evidence type="ECO:0000313" key="2">
    <source>
        <dbReference type="EMBL" id="CCF84159.1"/>
    </source>
</evidence>
<dbReference type="Pfam" id="PF07883">
    <property type="entry name" value="Cupin_2"/>
    <property type="match status" value="1"/>
</dbReference>
<proteinExistence type="predicted"/>
<keyword evidence="3" id="KW-1185">Reference proteome</keyword>
<dbReference type="Proteomes" id="UP000004221">
    <property type="component" value="Unassembled WGS sequence"/>
</dbReference>
<evidence type="ECO:0000259" key="1">
    <source>
        <dbReference type="Pfam" id="PF07883"/>
    </source>
</evidence>
<dbReference type="Gene3D" id="2.60.120.10">
    <property type="entry name" value="Jelly Rolls"/>
    <property type="match status" value="1"/>
</dbReference>
<dbReference type="InterPro" id="IPR011051">
    <property type="entry name" value="RmlC_Cupin_sf"/>
</dbReference>
<dbReference type="OrthoDB" id="118060at2"/>
<feature type="domain" description="Cupin type-2" evidence="1">
    <location>
        <begin position="42"/>
        <end position="104"/>
    </location>
</feature>
<gene>
    <name evidence="2" type="ORF">NITHO_3120021</name>
</gene>
<evidence type="ECO:0000313" key="3">
    <source>
        <dbReference type="Proteomes" id="UP000004221"/>
    </source>
</evidence>
<sequence length="115" mass="12117">MAQEILGEFNLAEEIERFAPGSTGAGRRAETLIKHDRLRVVLVTMRTGAALHDHTAPGPITIHPVRGSFAVTVGGEERRVDAGNLISIEAGATHAVRALEDGAFLLTIGGPLAPM</sequence>
<accession>I4EHJ7</accession>
<dbReference type="InterPro" id="IPR014710">
    <property type="entry name" value="RmlC-like_jellyroll"/>
</dbReference>
<dbReference type="SUPFAM" id="SSF51182">
    <property type="entry name" value="RmlC-like cupins"/>
    <property type="match status" value="1"/>
</dbReference>
<dbReference type="PANTHER" id="PTHR37694">
    <property type="entry name" value="SLR8022 PROTEIN"/>
    <property type="match status" value="1"/>
</dbReference>
<reference evidence="2 3" key="1">
    <citation type="journal article" date="2012" name="ISME J.">
        <title>Nitrification expanded: discovery, physiology and genomics of a nitrite-oxidizing bacterium from the phylum Chloroflexi.</title>
        <authorList>
            <person name="Sorokin D.Y."/>
            <person name="Lucker S."/>
            <person name="Vejmelkova D."/>
            <person name="Kostrikina N.A."/>
            <person name="Kleerebezem R."/>
            <person name="Rijpstra W.I."/>
            <person name="Damste J.S."/>
            <person name="Le Paslier D."/>
            <person name="Muyzer G."/>
            <person name="Wagner M."/>
            <person name="van Loosdrecht M.C."/>
            <person name="Daims H."/>
        </authorList>
    </citation>
    <scope>NUCLEOTIDE SEQUENCE [LARGE SCALE GENOMIC DNA]</scope>
    <source>
        <strain evidence="3">none</strain>
    </source>
</reference>
<dbReference type="AlphaFoldDB" id="I4EHJ7"/>
<organism evidence="2 3">
    <name type="scientific">Nitrolancea hollandica Lb</name>
    <dbReference type="NCBI Taxonomy" id="1129897"/>
    <lineage>
        <taxon>Bacteria</taxon>
        <taxon>Pseudomonadati</taxon>
        <taxon>Thermomicrobiota</taxon>
        <taxon>Thermomicrobia</taxon>
        <taxon>Sphaerobacterales</taxon>
        <taxon>Sphaerobacterineae</taxon>
        <taxon>Sphaerobacteraceae</taxon>
        <taxon>Nitrolancea</taxon>
    </lineage>
</organism>
<dbReference type="CDD" id="cd02230">
    <property type="entry name" value="cupin_HP0902-like"/>
    <property type="match status" value="1"/>
</dbReference>
<comment type="caution">
    <text evidence="2">The sequence shown here is derived from an EMBL/GenBank/DDBJ whole genome shotgun (WGS) entry which is preliminary data.</text>
</comment>